<gene>
    <name evidence="2" type="ORF">IFM46972_09408</name>
</gene>
<keyword evidence="1" id="KW-0472">Membrane</keyword>
<evidence type="ECO:0000313" key="2">
    <source>
        <dbReference type="EMBL" id="GFF51905.1"/>
    </source>
</evidence>
<evidence type="ECO:0000256" key="1">
    <source>
        <dbReference type="SAM" id="Phobius"/>
    </source>
</evidence>
<dbReference type="EMBL" id="BLKC01000092">
    <property type="protein sequence ID" value="GFF51905.1"/>
    <property type="molecule type" value="Genomic_DNA"/>
</dbReference>
<proteinExistence type="predicted"/>
<accession>A0A8H3XLH4</accession>
<comment type="caution">
    <text evidence="2">The sequence shown here is derived from an EMBL/GenBank/DDBJ whole genome shotgun (WGS) entry which is preliminary data.</text>
</comment>
<protein>
    <submittedName>
        <fullName evidence="2">Probable urea active transporter 1</fullName>
    </submittedName>
</protein>
<feature type="transmembrane region" description="Helical" evidence="1">
    <location>
        <begin position="20"/>
        <end position="42"/>
    </location>
</feature>
<sequence length="70" mass="7865">MANHQARDGQVVVQPPLPQVVGYVIVVVLGLVIALDQVMMLITKILKRTAGEDNKKTEMYCPPMLRNTRY</sequence>
<evidence type="ECO:0000313" key="3">
    <source>
        <dbReference type="Proteomes" id="UP000465221"/>
    </source>
</evidence>
<keyword evidence="1" id="KW-1133">Transmembrane helix</keyword>
<name>A0A8H3XLH4_9EURO</name>
<reference evidence="2 3" key="1">
    <citation type="submission" date="2020-01" db="EMBL/GenBank/DDBJ databases">
        <title>Draft genome sequence of Aspergillus udagawae IFM 46972.</title>
        <authorList>
            <person name="Takahashi H."/>
            <person name="Yaguchi T."/>
        </authorList>
    </citation>
    <scope>NUCLEOTIDE SEQUENCE [LARGE SCALE GENOMIC DNA]</scope>
    <source>
        <strain evidence="2 3">IFM 46972</strain>
    </source>
</reference>
<dbReference type="AlphaFoldDB" id="A0A8H3XLH4"/>
<keyword evidence="1" id="KW-0812">Transmembrane</keyword>
<organism evidence="2 3">
    <name type="scientific">Aspergillus udagawae</name>
    <dbReference type="NCBI Taxonomy" id="91492"/>
    <lineage>
        <taxon>Eukaryota</taxon>
        <taxon>Fungi</taxon>
        <taxon>Dikarya</taxon>
        <taxon>Ascomycota</taxon>
        <taxon>Pezizomycotina</taxon>
        <taxon>Eurotiomycetes</taxon>
        <taxon>Eurotiomycetidae</taxon>
        <taxon>Eurotiales</taxon>
        <taxon>Aspergillaceae</taxon>
        <taxon>Aspergillus</taxon>
        <taxon>Aspergillus subgen. Fumigati</taxon>
    </lineage>
</organism>
<dbReference type="Proteomes" id="UP000465221">
    <property type="component" value="Unassembled WGS sequence"/>
</dbReference>